<keyword evidence="1" id="KW-0812">Transmembrane</keyword>
<dbReference type="PANTHER" id="PTHR31589">
    <property type="entry name" value="PROTEIN, PUTATIVE (DUF239)-RELATED-RELATED"/>
    <property type="match status" value="1"/>
</dbReference>
<dbReference type="Gene3D" id="3.90.1320.10">
    <property type="entry name" value="Outer-capsid protein sigma 3, large lobe"/>
    <property type="match status" value="1"/>
</dbReference>
<dbReference type="InterPro" id="IPR004314">
    <property type="entry name" value="Neprosin"/>
</dbReference>
<dbReference type="RefSeq" id="XP_056848190.1">
    <property type="nucleotide sequence ID" value="XM_056992210.1"/>
</dbReference>
<gene>
    <name evidence="4" type="primary">LOC130498662</name>
</gene>
<keyword evidence="1" id="KW-1133">Transmembrane helix</keyword>
<name>A0A9W3C9J1_RAPSA</name>
<evidence type="ECO:0000256" key="1">
    <source>
        <dbReference type="SAM" id="Phobius"/>
    </source>
</evidence>
<evidence type="ECO:0000313" key="3">
    <source>
        <dbReference type="Proteomes" id="UP000504610"/>
    </source>
</evidence>
<sequence>MVQKEENSAWQVWHRRSRACPRGSIPVRRSEDTLFQKNETVSPNAAADRATRGHQYATAYVNSKPKIYGTKATINVWDPIVQGSGDFSLAQIWLSSGSYETNDLNTIEVGWQVFPSKYGDAQPRLFTYWTTDAYYSGCYSLRCPGFLQTSSRIALEAAISRTSTYGGDQSGITIQIWKDPISGNWWLAVGVVTFEPVGYWPAELFTNMSDHATMVEWGGEILYQNISGLSTITQMGSGEYAEKGYRKSAYFCNLSIAEEPNSLQPVDDFNMQADHKDLYTITKSNTEACGNHFYFGGPGYGHVRSTAVRGAASLVLLFSTVFLVLWFL</sequence>
<evidence type="ECO:0000259" key="2">
    <source>
        <dbReference type="PROSITE" id="PS52045"/>
    </source>
</evidence>
<reference evidence="4" key="2">
    <citation type="submission" date="2025-08" db="UniProtKB">
        <authorList>
            <consortium name="RefSeq"/>
        </authorList>
    </citation>
    <scope>IDENTIFICATION</scope>
    <source>
        <tissue evidence="4">Leaf</tissue>
    </source>
</reference>
<reference evidence="3" key="1">
    <citation type="journal article" date="2019" name="Database">
        <title>The radish genome database (RadishGD): an integrated information resource for radish genomics.</title>
        <authorList>
            <person name="Yu H.J."/>
            <person name="Baek S."/>
            <person name="Lee Y.J."/>
            <person name="Cho A."/>
            <person name="Mun J.H."/>
        </authorList>
    </citation>
    <scope>NUCLEOTIDE SEQUENCE [LARGE SCALE GENOMIC DNA]</scope>
    <source>
        <strain evidence="3">cv. WK10039</strain>
    </source>
</reference>
<feature type="domain" description="Neprosin PEP catalytic" evidence="2">
    <location>
        <begin position="48"/>
        <end position="304"/>
    </location>
</feature>
<dbReference type="InterPro" id="IPR053168">
    <property type="entry name" value="Glutamic_endopeptidase"/>
</dbReference>
<organism evidence="3 4">
    <name type="scientific">Raphanus sativus</name>
    <name type="common">Radish</name>
    <name type="synonym">Raphanus raphanistrum var. sativus</name>
    <dbReference type="NCBI Taxonomy" id="3726"/>
    <lineage>
        <taxon>Eukaryota</taxon>
        <taxon>Viridiplantae</taxon>
        <taxon>Streptophyta</taxon>
        <taxon>Embryophyta</taxon>
        <taxon>Tracheophyta</taxon>
        <taxon>Spermatophyta</taxon>
        <taxon>Magnoliopsida</taxon>
        <taxon>eudicotyledons</taxon>
        <taxon>Gunneridae</taxon>
        <taxon>Pentapetalae</taxon>
        <taxon>rosids</taxon>
        <taxon>malvids</taxon>
        <taxon>Brassicales</taxon>
        <taxon>Brassicaceae</taxon>
        <taxon>Brassiceae</taxon>
        <taxon>Raphanus</taxon>
    </lineage>
</organism>
<dbReference type="OrthoDB" id="1858978at2759"/>
<feature type="transmembrane region" description="Helical" evidence="1">
    <location>
        <begin position="307"/>
        <end position="327"/>
    </location>
</feature>
<dbReference type="Proteomes" id="UP000504610">
    <property type="component" value="Chromosome 8"/>
</dbReference>
<keyword evidence="1" id="KW-0472">Membrane</keyword>
<dbReference type="KEGG" id="rsz:130498662"/>
<dbReference type="Pfam" id="PF03080">
    <property type="entry name" value="Neprosin"/>
    <property type="match status" value="1"/>
</dbReference>
<dbReference type="AlphaFoldDB" id="A0A9W3C9J1"/>
<dbReference type="PROSITE" id="PS52045">
    <property type="entry name" value="NEPROSIN_PEP_CD"/>
    <property type="match status" value="1"/>
</dbReference>
<evidence type="ECO:0000313" key="4">
    <source>
        <dbReference type="RefSeq" id="XP_056848190.1"/>
    </source>
</evidence>
<dbReference type="GeneID" id="130498662"/>
<keyword evidence="3" id="KW-1185">Reference proteome</keyword>
<proteinExistence type="predicted"/>
<protein>
    <submittedName>
        <fullName evidence="4">Uncharacterized protein LOC130498662</fullName>
    </submittedName>
</protein>
<accession>A0A9W3C9J1</accession>
<dbReference type="PANTHER" id="PTHR31589:SF110">
    <property type="entry name" value="PROTEIN, PUTATIVE (DUF239)-RELATED"/>
    <property type="match status" value="1"/>
</dbReference>